<evidence type="ECO:0000256" key="2">
    <source>
        <dbReference type="ARBA" id="ARBA00001947"/>
    </source>
</evidence>
<dbReference type="AlphaFoldDB" id="A0A5M3ML84"/>
<evidence type="ECO:0000256" key="11">
    <source>
        <dbReference type="ARBA" id="ARBA00066349"/>
    </source>
</evidence>
<dbReference type="RefSeq" id="XP_007770187.1">
    <property type="nucleotide sequence ID" value="XM_007771997.1"/>
</dbReference>
<sequence length="482" mass="51711">MSLPTQTFTLPFSFEATSLANAQSLTPAKDALVSTFKGKPLSSLRTPALVIDRARFATNCARVTKNAEEWGAVLRAHLKTHKTAEGSRYQLVNDGGRSDRVIVSTLMEAWEVMRSGLVAEGVVKDLLYGLPVAGNKIADLAVLRKEMEAHGGTLRLFVDHSEQIRFLEAFNKAEVAAGREAKRWSVFVKINGGQNRAGIPPDPIPAFREFLSVLFASPAVSLFGFYSHAGNSYFATNLPDCEAILGGEVDVVQRAARIALDLLKDQPSLASSAATGINANGAGGTGWVLSVGSTPAAHSASADFKARVAQVLLGSLELHAGNYPLLDVQQLYTTLVGEQNIAQRVLGTVVSYYPARGPDGLDEAMCDIGALGVSKDTGKTPGFGEVVGVVGASPERRAEVKGQWRLGRISQEHGVLTELPAANDAEREKGKLKIGDVVEVVGQHACLICAGYPWYYIVDSSERAPEDLEEKVVDVWVPWKGW</sequence>
<comment type="function">
    <text evidence="10">Catalyzes the conversion of D-serine to pyruvate and ammonia. May play a role in D-serine detoxification.</text>
</comment>
<protein>
    <recommendedName>
        <fullName evidence="12">D-serine dehydratase</fullName>
        <ecNumber evidence="11">4.3.1.18</ecNumber>
    </recommendedName>
    <alternativeName>
        <fullName evidence="13">D-serine deaminase</fullName>
    </alternativeName>
</protein>
<dbReference type="SMART" id="SM01119">
    <property type="entry name" value="D-ser_dehydrat"/>
    <property type="match status" value="1"/>
</dbReference>
<dbReference type="Gene3D" id="2.40.37.20">
    <property type="entry name" value="D-serine dehydratase-like domain"/>
    <property type="match status" value="1"/>
</dbReference>
<keyword evidence="6" id="KW-0862">Zinc</keyword>
<accession>A0A5M3ML84</accession>
<evidence type="ECO:0000256" key="12">
    <source>
        <dbReference type="ARBA" id="ARBA00069616"/>
    </source>
</evidence>
<evidence type="ECO:0000256" key="6">
    <source>
        <dbReference type="ARBA" id="ARBA00022833"/>
    </source>
</evidence>
<keyword evidence="4" id="KW-0216">Detoxification</keyword>
<dbReference type="GO" id="GO:0009636">
    <property type="term" value="P:response to toxic substance"/>
    <property type="evidence" value="ECO:0007669"/>
    <property type="project" value="UniProtKB-KW"/>
</dbReference>
<dbReference type="OMA" id="WPRFYGW"/>
<evidence type="ECO:0000256" key="3">
    <source>
        <dbReference type="ARBA" id="ARBA00005323"/>
    </source>
</evidence>
<dbReference type="InterPro" id="IPR042208">
    <property type="entry name" value="D-ser_dehydrat-like_sf"/>
</dbReference>
<proteinExistence type="inferred from homology"/>
<dbReference type="SUPFAM" id="SSF51419">
    <property type="entry name" value="PLP-binding barrel"/>
    <property type="match status" value="1"/>
</dbReference>
<evidence type="ECO:0000313" key="15">
    <source>
        <dbReference type="EMBL" id="EIW79853.1"/>
    </source>
</evidence>
<evidence type="ECO:0000259" key="14">
    <source>
        <dbReference type="SMART" id="SM01119"/>
    </source>
</evidence>
<dbReference type="FunFam" id="3.20.20.10:FF:000016">
    <property type="entry name" value="D-serine dehydratase"/>
    <property type="match status" value="1"/>
</dbReference>
<comment type="similarity">
    <text evidence="3">Belongs to the DSD1 family.</text>
</comment>
<dbReference type="InterPro" id="IPR001608">
    <property type="entry name" value="Ala_racemase_N"/>
</dbReference>
<dbReference type="GO" id="GO:0008721">
    <property type="term" value="F:D-serine ammonia-lyase activity"/>
    <property type="evidence" value="ECO:0007669"/>
    <property type="project" value="UniProtKB-EC"/>
</dbReference>
<dbReference type="GO" id="GO:0036088">
    <property type="term" value="P:D-serine catabolic process"/>
    <property type="evidence" value="ECO:0007669"/>
    <property type="project" value="TreeGrafter"/>
</dbReference>
<dbReference type="Proteomes" id="UP000053558">
    <property type="component" value="Unassembled WGS sequence"/>
</dbReference>
<keyword evidence="5" id="KW-0479">Metal-binding</keyword>
<evidence type="ECO:0000256" key="13">
    <source>
        <dbReference type="ARBA" id="ARBA00075219"/>
    </source>
</evidence>
<dbReference type="Gene3D" id="3.20.20.10">
    <property type="entry name" value="Alanine racemase"/>
    <property type="match status" value="1"/>
</dbReference>
<dbReference type="InterPro" id="IPR029066">
    <property type="entry name" value="PLP-binding_barrel"/>
</dbReference>
<dbReference type="PANTHER" id="PTHR28004:SF2">
    <property type="entry name" value="D-SERINE DEHYDRATASE"/>
    <property type="match status" value="1"/>
</dbReference>
<comment type="catalytic activity">
    <reaction evidence="9">
        <text>D-serine = pyruvate + NH4(+)</text>
        <dbReference type="Rhea" id="RHEA:13977"/>
        <dbReference type="ChEBI" id="CHEBI:15361"/>
        <dbReference type="ChEBI" id="CHEBI:28938"/>
        <dbReference type="ChEBI" id="CHEBI:35247"/>
        <dbReference type="EC" id="4.3.1.18"/>
    </reaction>
    <physiologicalReaction direction="left-to-right" evidence="9">
        <dbReference type="Rhea" id="RHEA:13978"/>
    </physiologicalReaction>
</comment>
<dbReference type="InterPro" id="IPR026956">
    <property type="entry name" value="D-ser_dehydrat-like_dom"/>
</dbReference>
<comment type="caution">
    <text evidence="15">The sequence shown here is derived from an EMBL/GenBank/DDBJ whole genome shotgun (WGS) entry which is preliminary data.</text>
</comment>
<evidence type="ECO:0000256" key="7">
    <source>
        <dbReference type="ARBA" id="ARBA00022898"/>
    </source>
</evidence>
<dbReference type="GO" id="GO:0046872">
    <property type="term" value="F:metal ion binding"/>
    <property type="evidence" value="ECO:0007669"/>
    <property type="project" value="UniProtKB-KW"/>
</dbReference>
<dbReference type="EC" id="4.3.1.18" evidence="11"/>
<keyword evidence="7" id="KW-0663">Pyridoxal phosphate</keyword>
<evidence type="ECO:0000256" key="1">
    <source>
        <dbReference type="ARBA" id="ARBA00001933"/>
    </source>
</evidence>
<reference evidence="16" key="1">
    <citation type="journal article" date="2012" name="Science">
        <title>The Paleozoic origin of enzymatic lignin decomposition reconstructed from 31 fungal genomes.</title>
        <authorList>
            <person name="Floudas D."/>
            <person name="Binder M."/>
            <person name="Riley R."/>
            <person name="Barry K."/>
            <person name="Blanchette R.A."/>
            <person name="Henrissat B."/>
            <person name="Martinez A.T."/>
            <person name="Otillar R."/>
            <person name="Spatafora J.W."/>
            <person name="Yadav J.S."/>
            <person name="Aerts A."/>
            <person name="Benoit I."/>
            <person name="Boyd A."/>
            <person name="Carlson A."/>
            <person name="Copeland A."/>
            <person name="Coutinho P.M."/>
            <person name="de Vries R.P."/>
            <person name="Ferreira P."/>
            <person name="Findley K."/>
            <person name="Foster B."/>
            <person name="Gaskell J."/>
            <person name="Glotzer D."/>
            <person name="Gorecki P."/>
            <person name="Heitman J."/>
            <person name="Hesse C."/>
            <person name="Hori C."/>
            <person name="Igarashi K."/>
            <person name="Jurgens J.A."/>
            <person name="Kallen N."/>
            <person name="Kersten P."/>
            <person name="Kohler A."/>
            <person name="Kuees U."/>
            <person name="Kumar T.K.A."/>
            <person name="Kuo A."/>
            <person name="LaButti K."/>
            <person name="Larrondo L.F."/>
            <person name="Lindquist E."/>
            <person name="Ling A."/>
            <person name="Lombard V."/>
            <person name="Lucas S."/>
            <person name="Lundell T."/>
            <person name="Martin R."/>
            <person name="McLaughlin D.J."/>
            <person name="Morgenstern I."/>
            <person name="Morin E."/>
            <person name="Murat C."/>
            <person name="Nagy L.G."/>
            <person name="Nolan M."/>
            <person name="Ohm R.A."/>
            <person name="Patyshakuliyeva A."/>
            <person name="Rokas A."/>
            <person name="Ruiz-Duenas F.J."/>
            <person name="Sabat G."/>
            <person name="Salamov A."/>
            <person name="Samejima M."/>
            <person name="Schmutz J."/>
            <person name="Slot J.C."/>
            <person name="St John F."/>
            <person name="Stenlid J."/>
            <person name="Sun H."/>
            <person name="Sun S."/>
            <person name="Syed K."/>
            <person name="Tsang A."/>
            <person name="Wiebenga A."/>
            <person name="Young D."/>
            <person name="Pisabarro A."/>
            <person name="Eastwood D.C."/>
            <person name="Martin F."/>
            <person name="Cullen D."/>
            <person name="Grigoriev I.V."/>
            <person name="Hibbett D.S."/>
        </authorList>
    </citation>
    <scope>NUCLEOTIDE SEQUENCE [LARGE SCALE GENOMIC DNA]</scope>
    <source>
        <strain evidence="16">RWD-64-598 SS2</strain>
    </source>
</reference>
<evidence type="ECO:0000313" key="16">
    <source>
        <dbReference type="Proteomes" id="UP000053558"/>
    </source>
</evidence>
<comment type="cofactor">
    <cofactor evidence="1">
        <name>pyridoxal 5'-phosphate</name>
        <dbReference type="ChEBI" id="CHEBI:597326"/>
    </cofactor>
</comment>
<evidence type="ECO:0000256" key="9">
    <source>
        <dbReference type="ARBA" id="ARBA00051198"/>
    </source>
</evidence>
<evidence type="ECO:0000256" key="5">
    <source>
        <dbReference type="ARBA" id="ARBA00022723"/>
    </source>
</evidence>
<keyword evidence="16" id="KW-1185">Reference proteome</keyword>
<dbReference type="OrthoDB" id="20198at2759"/>
<gene>
    <name evidence="15" type="ORF">CONPUDRAFT_91110</name>
</gene>
<organism evidence="15 16">
    <name type="scientific">Coniophora puteana (strain RWD-64-598)</name>
    <name type="common">Brown rot fungus</name>
    <dbReference type="NCBI Taxonomy" id="741705"/>
    <lineage>
        <taxon>Eukaryota</taxon>
        <taxon>Fungi</taxon>
        <taxon>Dikarya</taxon>
        <taxon>Basidiomycota</taxon>
        <taxon>Agaricomycotina</taxon>
        <taxon>Agaricomycetes</taxon>
        <taxon>Agaricomycetidae</taxon>
        <taxon>Boletales</taxon>
        <taxon>Coniophorineae</taxon>
        <taxon>Coniophoraceae</taxon>
        <taxon>Coniophora</taxon>
    </lineage>
</organism>
<name>A0A5M3ML84_CONPW</name>
<comment type="cofactor">
    <cofactor evidence="2">
        <name>Zn(2+)</name>
        <dbReference type="ChEBI" id="CHEBI:29105"/>
    </cofactor>
</comment>
<dbReference type="Pfam" id="PF01168">
    <property type="entry name" value="Ala_racemase_N"/>
    <property type="match status" value="1"/>
</dbReference>
<evidence type="ECO:0000256" key="4">
    <source>
        <dbReference type="ARBA" id="ARBA00022575"/>
    </source>
</evidence>
<dbReference type="KEGG" id="cput:CONPUDRAFT_91110"/>
<dbReference type="Pfam" id="PF14031">
    <property type="entry name" value="D-ser_dehydrat"/>
    <property type="match status" value="1"/>
</dbReference>
<evidence type="ECO:0000256" key="8">
    <source>
        <dbReference type="ARBA" id="ARBA00023239"/>
    </source>
</evidence>
<dbReference type="GeneID" id="19211435"/>
<dbReference type="EMBL" id="JH711580">
    <property type="protein sequence ID" value="EIW79853.1"/>
    <property type="molecule type" value="Genomic_DNA"/>
</dbReference>
<keyword evidence="8" id="KW-0456">Lyase</keyword>
<feature type="domain" description="D-serine dehydratase-like" evidence="14">
    <location>
        <begin position="342"/>
        <end position="459"/>
    </location>
</feature>
<dbReference type="PANTHER" id="PTHR28004">
    <property type="entry name" value="ZGC:162816-RELATED"/>
    <property type="match status" value="1"/>
</dbReference>
<dbReference type="InterPro" id="IPR051466">
    <property type="entry name" value="D-amino_acid_metab_enzyme"/>
</dbReference>
<evidence type="ECO:0000256" key="10">
    <source>
        <dbReference type="ARBA" id="ARBA00055764"/>
    </source>
</evidence>